<dbReference type="InterPro" id="IPR000073">
    <property type="entry name" value="AB_hydrolase_1"/>
</dbReference>
<dbReference type="Gene3D" id="3.40.50.1820">
    <property type="entry name" value="alpha/beta hydrolase"/>
    <property type="match status" value="1"/>
</dbReference>
<gene>
    <name evidence="2" type="ORF">A3C12_01780</name>
</gene>
<accession>A0A1G2KPP1</accession>
<organism evidence="2 3">
    <name type="scientific">Candidatus Sungbacteria bacterium RIFCSPHIGHO2_02_FULL_49_20</name>
    <dbReference type="NCBI Taxonomy" id="1802272"/>
    <lineage>
        <taxon>Bacteria</taxon>
        <taxon>Candidatus Sungiibacteriota</taxon>
    </lineage>
</organism>
<dbReference type="PANTHER" id="PTHR43798">
    <property type="entry name" value="MONOACYLGLYCEROL LIPASE"/>
    <property type="match status" value="1"/>
</dbReference>
<sequence>MWFWPSRSPAPTGAIYSTTTQKTMNERITFKTRDGVTIVGDYYEGGSEKAALLLHMMPATRASWVSFANQLVADGFSALAIDLRGHGESIVGSLGTLDYNNFSDAEHQASIHDVEMAVEYLKGRGMKEIDIAGASIGANLAFFYSASHPEIHSVILLSPGLDYRGINTEAVAEQFTGQTRIYFLASKEDEYSAASTQELHDKVQARKQIEIFHDAGHGTTILERKPEYLKILADWFLAKD</sequence>
<evidence type="ECO:0000313" key="3">
    <source>
        <dbReference type="Proteomes" id="UP000178710"/>
    </source>
</evidence>
<protein>
    <recommendedName>
        <fullName evidence="1">AB hydrolase-1 domain-containing protein</fullName>
    </recommendedName>
</protein>
<name>A0A1G2KPP1_9BACT</name>
<dbReference type="SUPFAM" id="SSF53474">
    <property type="entry name" value="alpha/beta-Hydrolases"/>
    <property type="match status" value="1"/>
</dbReference>
<reference evidence="2 3" key="1">
    <citation type="journal article" date="2016" name="Nat. Commun.">
        <title>Thousands of microbial genomes shed light on interconnected biogeochemical processes in an aquifer system.</title>
        <authorList>
            <person name="Anantharaman K."/>
            <person name="Brown C.T."/>
            <person name="Hug L.A."/>
            <person name="Sharon I."/>
            <person name="Castelle C.J."/>
            <person name="Probst A.J."/>
            <person name="Thomas B.C."/>
            <person name="Singh A."/>
            <person name="Wilkins M.J."/>
            <person name="Karaoz U."/>
            <person name="Brodie E.L."/>
            <person name="Williams K.H."/>
            <person name="Hubbard S.S."/>
            <person name="Banfield J.F."/>
        </authorList>
    </citation>
    <scope>NUCLEOTIDE SEQUENCE [LARGE SCALE GENOMIC DNA]</scope>
</reference>
<dbReference type="PANTHER" id="PTHR43798:SF33">
    <property type="entry name" value="HYDROLASE, PUTATIVE (AFU_ORTHOLOGUE AFUA_2G14860)-RELATED"/>
    <property type="match status" value="1"/>
</dbReference>
<dbReference type="InterPro" id="IPR050266">
    <property type="entry name" value="AB_hydrolase_sf"/>
</dbReference>
<dbReference type="Pfam" id="PF00561">
    <property type="entry name" value="Abhydrolase_1"/>
    <property type="match status" value="1"/>
</dbReference>
<dbReference type="AlphaFoldDB" id="A0A1G2KPP1"/>
<proteinExistence type="predicted"/>
<comment type="caution">
    <text evidence="2">The sequence shown here is derived from an EMBL/GenBank/DDBJ whole genome shotgun (WGS) entry which is preliminary data.</text>
</comment>
<feature type="domain" description="AB hydrolase-1" evidence="1">
    <location>
        <begin position="52"/>
        <end position="204"/>
    </location>
</feature>
<dbReference type="InterPro" id="IPR029058">
    <property type="entry name" value="AB_hydrolase_fold"/>
</dbReference>
<dbReference type="GO" id="GO:0016020">
    <property type="term" value="C:membrane"/>
    <property type="evidence" value="ECO:0007669"/>
    <property type="project" value="TreeGrafter"/>
</dbReference>
<dbReference type="Proteomes" id="UP000178710">
    <property type="component" value="Unassembled WGS sequence"/>
</dbReference>
<dbReference type="EMBL" id="MHQK01000053">
    <property type="protein sequence ID" value="OHA00612.1"/>
    <property type="molecule type" value="Genomic_DNA"/>
</dbReference>
<evidence type="ECO:0000313" key="2">
    <source>
        <dbReference type="EMBL" id="OHA00612.1"/>
    </source>
</evidence>
<evidence type="ECO:0000259" key="1">
    <source>
        <dbReference type="Pfam" id="PF00561"/>
    </source>
</evidence>